<keyword evidence="2" id="KW-0472">Membrane</keyword>
<keyword evidence="4" id="KW-1185">Reference proteome</keyword>
<dbReference type="AlphaFoldDB" id="F4KXV3"/>
<keyword evidence="2" id="KW-1133">Transmembrane helix</keyword>
<dbReference type="Pfam" id="PF04977">
    <property type="entry name" value="DivIC"/>
    <property type="match status" value="1"/>
</dbReference>
<keyword evidence="1" id="KW-0175">Coiled coil</keyword>
<dbReference type="InterPro" id="IPR007060">
    <property type="entry name" value="FtsL/DivIC"/>
</dbReference>
<dbReference type="OrthoDB" id="1467719at2"/>
<feature type="coiled-coil region" evidence="1">
    <location>
        <begin position="50"/>
        <end position="84"/>
    </location>
</feature>
<name>F4KXV3_HALH1</name>
<evidence type="ECO:0000313" key="4">
    <source>
        <dbReference type="Proteomes" id="UP000008461"/>
    </source>
</evidence>
<sequence length="102" mass="12492">MSANPLQPFVNLVPAPFRNRYILLLTVFFFWMIFIDKHDVITQWRLQKTKDKLEQDKAYYAKKIQEAERQRKNLQKNGEQFAREKYYMKKEGEDVFIIEEEK</sequence>
<proteinExistence type="predicted"/>
<protein>
    <recommendedName>
        <fullName evidence="5">Septum formation initiator</fullName>
    </recommendedName>
</protein>
<dbReference type="eggNOG" id="COG2919">
    <property type="taxonomic scope" value="Bacteria"/>
</dbReference>
<evidence type="ECO:0000256" key="2">
    <source>
        <dbReference type="SAM" id="Phobius"/>
    </source>
</evidence>
<evidence type="ECO:0000256" key="1">
    <source>
        <dbReference type="SAM" id="Coils"/>
    </source>
</evidence>
<evidence type="ECO:0008006" key="5">
    <source>
        <dbReference type="Google" id="ProtNLM"/>
    </source>
</evidence>
<evidence type="ECO:0000313" key="3">
    <source>
        <dbReference type="EMBL" id="AEE52612.1"/>
    </source>
</evidence>
<dbReference type="RefSeq" id="WP_013767150.1">
    <property type="nucleotide sequence ID" value="NC_015510.1"/>
</dbReference>
<organism evidence="3 4">
    <name type="scientific">Haliscomenobacter hydrossis (strain ATCC 27775 / DSM 1100 / LMG 10767 / O)</name>
    <dbReference type="NCBI Taxonomy" id="760192"/>
    <lineage>
        <taxon>Bacteria</taxon>
        <taxon>Pseudomonadati</taxon>
        <taxon>Bacteroidota</taxon>
        <taxon>Saprospiria</taxon>
        <taxon>Saprospirales</taxon>
        <taxon>Haliscomenobacteraceae</taxon>
        <taxon>Haliscomenobacter</taxon>
    </lineage>
</organism>
<reference evidence="3 4" key="1">
    <citation type="journal article" date="2011" name="Stand. Genomic Sci.">
        <title>Complete genome sequence of Haliscomenobacter hydrossis type strain (O).</title>
        <authorList>
            <consortium name="US DOE Joint Genome Institute (JGI-PGF)"/>
            <person name="Daligault H."/>
            <person name="Lapidus A."/>
            <person name="Zeytun A."/>
            <person name="Nolan M."/>
            <person name="Lucas S."/>
            <person name="Del Rio T.G."/>
            <person name="Tice H."/>
            <person name="Cheng J.F."/>
            <person name="Tapia R."/>
            <person name="Han C."/>
            <person name="Goodwin L."/>
            <person name="Pitluck S."/>
            <person name="Liolios K."/>
            <person name="Pagani I."/>
            <person name="Ivanova N."/>
            <person name="Huntemann M."/>
            <person name="Mavromatis K."/>
            <person name="Mikhailova N."/>
            <person name="Pati A."/>
            <person name="Chen A."/>
            <person name="Palaniappan K."/>
            <person name="Land M."/>
            <person name="Hauser L."/>
            <person name="Brambilla E.M."/>
            <person name="Rohde M."/>
            <person name="Verbarg S."/>
            <person name="Goker M."/>
            <person name="Bristow J."/>
            <person name="Eisen J.A."/>
            <person name="Markowitz V."/>
            <person name="Hugenholtz P."/>
            <person name="Kyrpides N.C."/>
            <person name="Klenk H.P."/>
            <person name="Woyke T."/>
        </authorList>
    </citation>
    <scope>NUCLEOTIDE SEQUENCE [LARGE SCALE GENOMIC DNA]</scope>
    <source>
        <strain evidence="4">ATCC 27775 / DSM 1100 / LMG 10767 / O</strain>
    </source>
</reference>
<gene>
    <name evidence="3" type="ordered locus">Halhy_4778</name>
</gene>
<feature type="transmembrane region" description="Helical" evidence="2">
    <location>
        <begin position="20"/>
        <end position="36"/>
    </location>
</feature>
<dbReference type="Proteomes" id="UP000008461">
    <property type="component" value="Chromosome"/>
</dbReference>
<dbReference type="HOGENOM" id="CLU_148655_2_0_10"/>
<dbReference type="STRING" id="760192.Halhy_4778"/>
<dbReference type="EMBL" id="CP002691">
    <property type="protein sequence ID" value="AEE52612.1"/>
    <property type="molecule type" value="Genomic_DNA"/>
</dbReference>
<accession>F4KXV3</accession>
<keyword evidence="2" id="KW-0812">Transmembrane</keyword>
<dbReference type="KEGG" id="hhy:Halhy_4778"/>
<reference key="2">
    <citation type="submission" date="2011-04" db="EMBL/GenBank/DDBJ databases">
        <title>Complete sequence of chromosome of Haliscomenobacter hydrossis DSM 1100.</title>
        <authorList>
            <consortium name="US DOE Joint Genome Institute (JGI-PGF)"/>
            <person name="Lucas S."/>
            <person name="Han J."/>
            <person name="Lapidus A."/>
            <person name="Bruce D."/>
            <person name="Goodwin L."/>
            <person name="Pitluck S."/>
            <person name="Peters L."/>
            <person name="Kyrpides N."/>
            <person name="Mavromatis K."/>
            <person name="Ivanova N."/>
            <person name="Ovchinnikova G."/>
            <person name="Pagani I."/>
            <person name="Daligault H."/>
            <person name="Detter J.C."/>
            <person name="Han C."/>
            <person name="Land M."/>
            <person name="Hauser L."/>
            <person name="Markowitz V."/>
            <person name="Cheng J.-F."/>
            <person name="Hugenholtz P."/>
            <person name="Woyke T."/>
            <person name="Wu D."/>
            <person name="Verbarg S."/>
            <person name="Frueling A."/>
            <person name="Brambilla E."/>
            <person name="Klenk H.-P."/>
            <person name="Eisen J.A."/>
        </authorList>
    </citation>
    <scope>NUCLEOTIDE SEQUENCE</scope>
    <source>
        <strain>DSM 1100</strain>
    </source>
</reference>